<proteinExistence type="predicted"/>
<name>A0AAE7WPI9_9CAUD</name>
<protein>
    <submittedName>
        <fullName evidence="2">Band-7-like membrane protein</fullName>
    </submittedName>
</protein>
<dbReference type="Pfam" id="PF01145">
    <property type="entry name" value="Band_7"/>
    <property type="match status" value="1"/>
</dbReference>
<evidence type="ECO:0000259" key="1">
    <source>
        <dbReference type="Pfam" id="PF01145"/>
    </source>
</evidence>
<dbReference type="SUPFAM" id="SSF117892">
    <property type="entry name" value="Band 7/SPFH domain"/>
    <property type="match status" value="1"/>
</dbReference>
<accession>A0AAE7WPI9</accession>
<dbReference type="Proteomes" id="UP000827319">
    <property type="component" value="Segment"/>
</dbReference>
<sequence length="267" mass="29449">MKLSRYFHSMLLALAVAMVSACTVVTPAADEVAVLVDRPIIFGEGGVRDNDVREGGTRTYTWFTTTAHNLTIKPQAFGQKFSDFATSDNAPLDFQTTLRFRVTNASDLIRLGDGWFDNSIAPQYADIVRREVKKHSLTDVMSNGEVADALDAEVTKQVKALVAEQKLPIEVLTVNLGRAMPEPDVVREMNQTVVERQRKLTMDQSKLAEDARKAQQEAKATADNAYRNGLGMNPEQFVALELAKYQLAACKEAKECVIVPPGTSVVR</sequence>
<gene>
    <name evidence="2" type="ORF">CPT_Siara_060</name>
</gene>
<dbReference type="EMBL" id="MZ326859">
    <property type="protein sequence ID" value="QYW02063.1"/>
    <property type="molecule type" value="Genomic_DNA"/>
</dbReference>
<evidence type="ECO:0000313" key="3">
    <source>
        <dbReference type="Proteomes" id="UP000827319"/>
    </source>
</evidence>
<dbReference type="InterPro" id="IPR036013">
    <property type="entry name" value="Band_7/SPFH_dom_sf"/>
</dbReference>
<evidence type="ECO:0000313" key="2">
    <source>
        <dbReference type="EMBL" id="QYW02063.1"/>
    </source>
</evidence>
<dbReference type="Gene3D" id="3.30.479.30">
    <property type="entry name" value="Band 7 domain"/>
    <property type="match status" value="1"/>
</dbReference>
<keyword evidence="3" id="KW-1185">Reference proteome</keyword>
<dbReference type="PROSITE" id="PS51257">
    <property type="entry name" value="PROKAR_LIPOPROTEIN"/>
    <property type="match status" value="1"/>
</dbReference>
<feature type="domain" description="Band 7" evidence="1">
    <location>
        <begin position="40"/>
        <end position="218"/>
    </location>
</feature>
<dbReference type="InterPro" id="IPR001107">
    <property type="entry name" value="Band_7"/>
</dbReference>
<reference evidence="2" key="1">
    <citation type="submission" date="2021-06" db="EMBL/GenBank/DDBJ databases">
        <title>Complete genome sequence of Stenotrophomonas maltophilia phage Siara.</title>
        <authorList>
            <person name="Marmion J."/>
            <person name="Tate N."/>
            <person name="Clark J."/>
            <person name="Le T."/>
            <person name="Liu M."/>
            <person name="Burrowes B."/>
            <person name="Gill J."/>
        </authorList>
    </citation>
    <scope>NUCLEOTIDE SEQUENCE</scope>
</reference>
<organism evidence="2 3">
    <name type="scientific">Stenotrophomonas phage Siara</name>
    <dbReference type="NCBI Taxonomy" id="2859658"/>
    <lineage>
        <taxon>Viruses</taxon>
        <taxon>Duplodnaviria</taxon>
        <taxon>Heunggongvirae</taxon>
        <taxon>Uroviricota</taxon>
        <taxon>Caudoviricetes</taxon>
        <taxon>Beaumontvirinae</taxon>
        <taxon>Siaravirus</taxon>
        <taxon>Siaravirus siara</taxon>
    </lineage>
</organism>